<dbReference type="InterPro" id="IPR046508">
    <property type="entry name" value="DUF6686"/>
</dbReference>
<keyword evidence="2" id="KW-1185">Reference proteome</keyword>
<evidence type="ECO:0000313" key="2">
    <source>
        <dbReference type="Proteomes" id="UP001202180"/>
    </source>
</evidence>
<dbReference type="Pfam" id="PF20391">
    <property type="entry name" value="DUF6686"/>
    <property type="match status" value="1"/>
</dbReference>
<protein>
    <submittedName>
        <fullName evidence="1">Uncharacterized protein</fullName>
    </submittedName>
</protein>
<evidence type="ECO:0000313" key="1">
    <source>
        <dbReference type="EMBL" id="MCK8491067.1"/>
    </source>
</evidence>
<organism evidence="1 2">
    <name type="scientific">Spirosoma liriopis</name>
    <dbReference type="NCBI Taxonomy" id="2937440"/>
    <lineage>
        <taxon>Bacteria</taxon>
        <taxon>Pseudomonadati</taxon>
        <taxon>Bacteroidota</taxon>
        <taxon>Cytophagia</taxon>
        <taxon>Cytophagales</taxon>
        <taxon>Cytophagaceae</taxon>
        <taxon>Spirosoma</taxon>
    </lineage>
</organism>
<name>A0ABT0HFX4_9BACT</name>
<dbReference type="Proteomes" id="UP001202180">
    <property type="component" value="Unassembled WGS sequence"/>
</dbReference>
<comment type="caution">
    <text evidence="1">The sequence shown here is derived from an EMBL/GenBank/DDBJ whole genome shotgun (WGS) entry which is preliminary data.</text>
</comment>
<proteinExistence type="predicted"/>
<reference evidence="1 2" key="1">
    <citation type="submission" date="2022-04" db="EMBL/GenBank/DDBJ databases">
        <title>Spirosoma sp. strain RP8 genome sequencing and assembly.</title>
        <authorList>
            <person name="Jung Y."/>
        </authorList>
    </citation>
    <scope>NUCLEOTIDE SEQUENCE [LARGE SCALE GENOMIC DNA]</scope>
    <source>
        <strain evidence="1 2">RP8</strain>
    </source>
</reference>
<sequence>MEHQHQLKCLTQQENGYIGYCAGCQSYNVAYKNMLFILSDQEFPLFRQAIADRVGMRPFYTMHGKEWLLKTPMPKYHLMLNDEEIEELCQMMSDAELLKEVDTILQTSAENNRQEN</sequence>
<accession>A0ABT0HFX4</accession>
<dbReference type="EMBL" id="JALPRF010000001">
    <property type="protein sequence ID" value="MCK8491067.1"/>
    <property type="molecule type" value="Genomic_DNA"/>
</dbReference>
<gene>
    <name evidence="1" type="ORF">M0L20_04335</name>
</gene>
<dbReference type="RefSeq" id="WP_248475873.1">
    <property type="nucleotide sequence ID" value="NZ_JALPRF010000001.1"/>
</dbReference>